<dbReference type="EMBL" id="GBRH01213191">
    <property type="protein sequence ID" value="JAD84704.1"/>
    <property type="molecule type" value="Transcribed_RNA"/>
</dbReference>
<evidence type="ECO:0000313" key="1">
    <source>
        <dbReference type="EMBL" id="JAD84704.1"/>
    </source>
</evidence>
<sequence length="167" mass="18760">MLNVGGKMKVIVTTRNEEIANKICTVEPYRLSPLNNSMCWDIIRQNSNFESRADKQQFGQAIASKCGGVALAARAPGFMLSGMNLNQWTEVSNSNIWNEPFTENTVLTSVKLTYISMPPYLSYASPIVPYFQKVILLLKIILFTNGLLLISSSHQICFRPYSLVRSM</sequence>
<accession>A0A0A9D7Z9</accession>
<dbReference type="GO" id="GO:0043531">
    <property type="term" value="F:ADP binding"/>
    <property type="evidence" value="ECO:0007669"/>
    <property type="project" value="InterPro"/>
</dbReference>
<reference evidence="1" key="1">
    <citation type="submission" date="2014-09" db="EMBL/GenBank/DDBJ databases">
        <authorList>
            <person name="Magalhaes I.L.F."/>
            <person name="Oliveira U."/>
            <person name="Santos F.R."/>
            <person name="Vidigal T.H.D.A."/>
            <person name="Brescovit A.D."/>
            <person name="Santos A.J."/>
        </authorList>
    </citation>
    <scope>NUCLEOTIDE SEQUENCE</scope>
    <source>
        <tissue evidence="1">Shoot tissue taken approximately 20 cm above the soil surface</tissue>
    </source>
</reference>
<name>A0A0A9D7Z9_ARUDO</name>
<dbReference type="AlphaFoldDB" id="A0A0A9D7Z9"/>
<dbReference type="PANTHER" id="PTHR36766">
    <property type="entry name" value="PLANT BROAD-SPECTRUM MILDEW RESISTANCE PROTEIN RPW8"/>
    <property type="match status" value="1"/>
</dbReference>
<reference evidence="1" key="2">
    <citation type="journal article" date="2015" name="Data Brief">
        <title>Shoot transcriptome of the giant reed, Arundo donax.</title>
        <authorList>
            <person name="Barrero R.A."/>
            <person name="Guerrero F.D."/>
            <person name="Moolhuijzen P."/>
            <person name="Goolsby J.A."/>
            <person name="Tidwell J."/>
            <person name="Bellgard S.E."/>
            <person name="Bellgard M.I."/>
        </authorList>
    </citation>
    <scope>NUCLEOTIDE SEQUENCE</scope>
    <source>
        <tissue evidence="1">Shoot tissue taken approximately 20 cm above the soil surface</tissue>
    </source>
</reference>
<dbReference type="SUPFAM" id="SSF52540">
    <property type="entry name" value="P-loop containing nucleoside triphosphate hydrolases"/>
    <property type="match status" value="1"/>
</dbReference>
<dbReference type="InterPro" id="IPR027417">
    <property type="entry name" value="P-loop_NTPase"/>
</dbReference>
<proteinExistence type="predicted"/>
<protein>
    <submittedName>
        <fullName evidence="1">Uncharacterized protein</fullName>
    </submittedName>
</protein>
<organism evidence="1">
    <name type="scientific">Arundo donax</name>
    <name type="common">Giant reed</name>
    <name type="synonym">Donax arundinaceus</name>
    <dbReference type="NCBI Taxonomy" id="35708"/>
    <lineage>
        <taxon>Eukaryota</taxon>
        <taxon>Viridiplantae</taxon>
        <taxon>Streptophyta</taxon>
        <taxon>Embryophyta</taxon>
        <taxon>Tracheophyta</taxon>
        <taxon>Spermatophyta</taxon>
        <taxon>Magnoliopsida</taxon>
        <taxon>Liliopsida</taxon>
        <taxon>Poales</taxon>
        <taxon>Poaceae</taxon>
        <taxon>PACMAD clade</taxon>
        <taxon>Arundinoideae</taxon>
        <taxon>Arundineae</taxon>
        <taxon>Arundo</taxon>
    </lineage>
</organism>
<dbReference type="PANTHER" id="PTHR36766:SF43">
    <property type="entry name" value="NB-ARC DOMAIN-CONTAINING PROTEIN"/>
    <property type="match status" value="1"/>
</dbReference>